<dbReference type="EMBL" id="ML978717">
    <property type="protein sequence ID" value="KAF2088292.1"/>
    <property type="molecule type" value="Genomic_DNA"/>
</dbReference>
<comment type="caution">
    <text evidence="3">The sequence shown here is derived from an EMBL/GenBank/DDBJ whole genome shotgun (WGS) entry which is preliminary data.</text>
</comment>
<feature type="region of interest" description="Disordered" evidence="1">
    <location>
        <begin position="158"/>
        <end position="193"/>
    </location>
</feature>
<organism evidence="3 4">
    <name type="scientific">Saccharata proteae CBS 121410</name>
    <dbReference type="NCBI Taxonomy" id="1314787"/>
    <lineage>
        <taxon>Eukaryota</taxon>
        <taxon>Fungi</taxon>
        <taxon>Dikarya</taxon>
        <taxon>Ascomycota</taxon>
        <taxon>Pezizomycotina</taxon>
        <taxon>Dothideomycetes</taxon>
        <taxon>Dothideomycetes incertae sedis</taxon>
        <taxon>Botryosphaeriales</taxon>
        <taxon>Saccharataceae</taxon>
        <taxon>Saccharata</taxon>
    </lineage>
</organism>
<accession>A0A9P4LXL6</accession>
<keyword evidence="2" id="KW-0472">Membrane</keyword>
<name>A0A9P4LXL6_9PEZI</name>
<dbReference type="OrthoDB" id="3692311at2759"/>
<dbReference type="PROSITE" id="PS51257">
    <property type="entry name" value="PROKAR_LIPOPROTEIN"/>
    <property type="match status" value="1"/>
</dbReference>
<reference evidence="3" key="1">
    <citation type="journal article" date="2020" name="Stud. Mycol.">
        <title>101 Dothideomycetes genomes: a test case for predicting lifestyles and emergence of pathogens.</title>
        <authorList>
            <person name="Haridas S."/>
            <person name="Albert R."/>
            <person name="Binder M."/>
            <person name="Bloem J."/>
            <person name="Labutti K."/>
            <person name="Salamov A."/>
            <person name="Andreopoulos B."/>
            <person name="Baker S."/>
            <person name="Barry K."/>
            <person name="Bills G."/>
            <person name="Bluhm B."/>
            <person name="Cannon C."/>
            <person name="Castanera R."/>
            <person name="Culley D."/>
            <person name="Daum C."/>
            <person name="Ezra D."/>
            <person name="Gonzalez J."/>
            <person name="Henrissat B."/>
            <person name="Kuo A."/>
            <person name="Liang C."/>
            <person name="Lipzen A."/>
            <person name="Lutzoni F."/>
            <person name="Magnuson J."/>
            <person name="Mondo S."/>
            <person name="Nolan M."/>
            <person name="Ohm R."/>
            <person name="Pangilinan J."/>
            <person name="Park H.-J."/>
            <person name="Ramirez L."/>
            <person name="Alfaro M."/>
            <person name="Sun H."/>
            <person name="Tritt A."/>
            <person name="Yoshinaga Y."/>
            <person name="Zwiers L.-H."/>
            <person name="Turgeon B."/>
            <person name="Goodwin S."/>
            <person name="Spatafora J."/>
            <person name="Crous P."/>
            <person name="Grigoriev I."/>
        </authorList>
    </citation>
    <scope>NUCLEOTIDE SEQUENCE</scope>
    <source>
        <strain evidence="3">CBS 121410</strain>
    </source>
</reference>
<feature type="compositionally biased region" description="Basic and acidic residues" evidence="1">
    <location>
        <begin position="160"/>
        <end position="175"/>
    </location>
</feature>
<evidence type="ECO:0000256" key="1">
    <source>
        <dbReference type="SAM" id="MobiDB-lite"/>
    </source>
</evidence>
<evidence type="ECO:0000256" key="2">
    <source>
        <dbReference type="SAM" id="Phobius"/>
    </source>
</evidence>
<dbReference type="AlphaFoldDB" id="A0A9P4LXL6"/>
<dbReference type="Gene3D" id="1.20.5.510">
    <property type="entry name" value="Single helix bin"/>
    <property type="match status" value="1"/>
</dbReference>
<evidence type="ECO:0000313" key="4">
    <source>
        <dbReference type="Proteomes" id="UP000799776"/>
    </source>
</evidence>
<dbReference type="Proteomes" id="UP000799776">
    <property type="component" value="Unassembled WGS sequence"/>
</dbReference>
<gene>
    <name evidence="3" type="ORF">K490DRAFT_39912</name>
</gene>
<feature type="transmembrane region" description="Helical" evidence="2">
    <location>
        <begin position="128"/>
        <end position="152"/>
    </location>
</feature>
<keyword evidence="2" id="KW-0812">Transmembrane</keyword>
<evidence type="ECO:0008006" key="5">
    <source>
        <dbReference type="Google" id="ProtNLM"/>
    </source>
</evidence>
<protein>
    <recommendedName>
        <fullName evidence="5">Mid2 domain-containing protein</fullName>
    </recommendedName>
</protein>
<evidence type="ECO:0000313" key="3">
    <source>
        <dbReference type="EMBL" id="KAF2088292.1"/>
    </source>
</evidence>
<keyword evidence="4" id="KW-1185">Reference proteome</keyword>
<sequence>MSFLRARQDFSPSCPNGGSWYSCGYGSRFVGCCRSEACANNCPAGNLEAASFDPSFYGQFPDQNCGNGEWYSCNATVPPFLGCCTSNACNTASGCPSEDLGDGFLSNNPDSPTSSESASATKSNSVSVGAIVGGVVGGICVLAIAVGIFFYMRRRKRKGKPQELQESEFRPKLDAGKAGGASELAANQPPRKL</sequence>
<keyword evidence="2" id="KW-1133">Transmembrane helix</keyword>
<proteinExistence type="predicted"/>